<accession>A0A2S0IDJ4</accession>
<dbReference type="EMBL" id="CP023270">
    <property type="protein sequence ID" value="AVJ30101.1"/>
    <property type="molecule type" value="Genomic_DNA"/>
</dbReference>
<feature type="transmembrane region" description="Helical" evidence="2">
    <location>
        <begin position="114"/>
        <end position="133"/>
    </location>
</feature>
<organism evidence="3 4">
    <name type="scientific">Achromobacter spanius</name>
    <dbReference type="NCBI Taxonomy" id="217203"/>
    <lineage>
        <taxon>Bacteria</taxon>
        <taxon>Pseudomonadati</taxon>
        <taxon>Pseudomonadota</taxon>
        <taxon>Betaproteobacteria</taxon>
        <taxon>Burkholderiales</taxon>
        <taxon>Alcaligenaceae</taxon>
        <taxon>Achromobacter</taxon>
    </lineage>
</organism>
<keyword evidence="4" id="KW-1185">Reference proteome</keyword>
<evidence type="ECO:0000256" key="2">
    <source>
        <dbReference type="SAM" id="Phobius"/>
    </source>
</evidence>
<evidence type="ECO:0000313" key="3">
    <source>
        <dbReference type="EMBL" id="AVJ30101.1"/>
    </source>
</evidence>
<proteinExistence type="predicted"/>
<evidence type="ECO:0000256" key="1">
    <source>
        <dbReference type="SAM" id="MobiDB-lite"/>
    </source>
</evidence>
<sequence length="403" mass="43720">MTQAPLALLERLRVDGVIRADQHAAALMRLEAMPVAPFVTLGGALVWLATEDILSDLDLDEMFELAATEGAFASNATRRQALAELNALCQHEFDRHVAQLERGGLLKALLPGPLWAWLGGGAIAIAAVAWYFIAPDRTPQCGAADVERSLRARLYATSALNRAESAGPVWPAPPDVLKAAFVDVKEVGYLDADRSRGCTATMMTGNTAAPIAYLIRPNGEGDMVVSAADPRVVRVRFGQASNHGKPQDMGQPAGAVNLAAAFERAVAAGEARMRHPDRQAAIDRERLRRGLPPERETRGVRNVFPIGNCKDLGAGKWSCRLVMEYRDRQMSAAGRSDWQVLEGDFSFVQKGAAWEAGENFQRQYTDAIVRARVAELKTDEAAAQPEEIQRQQTDTRAGGSAPR</sequence>
<feature type="region of interest" description="Disordered" evidence="1">
    <location>
        <begin position="378"/>
        <end position="403"/>
    </location>
</feature>
<dbReference type="RefSeq" id="WP_105240735.1">
    <property type="nucleotide sequence ID" value="NZ_CP023270.1"/>
</dbReference>
<keyword evidence="2" id="KW-0812">Transmembrane</keyword>
<dbReference type="OrthoDB" id="8664907at2"/>
<name>A0A2S0IDJ4_9BURK</name>
<protein>
    <submittedName>
        <fullName evidence="3">Uncharacterized protein</fullName>
    </submittedName>
</protein>
<dbReference type="Proteomes" id="UP000239477">
    <property type="component" value="Chromosome"/>
</dbReference>
<keyword evidence="2" id="KW-1133">Transmembrane helix</keyword>
<gene>
    <name evidence="3" type="ORF">CLM73_25040</name>
</gene>
<evidence type="ECO:0000313" key="4">
    <source>
        <dbReference type="Proteomes" id="UP000239477"/>
    </source>
</evidence>
<dbReference type="AlphaFoldDB" id="A0A2S0IDJ4"/>
<keyword evidence="2" id="KW-0472">Membrane</keyword>
<reference evidence="3 4" key="1">
    <citation type="submission" date="2017-09" db="EMBL/GenBank/DDBJ databases">
        <title>Genomic, metabolic, and phenotypic characteristics of bacterial isolates from the natural microbiome of the model nematode Caenorhabditis elegans.</title>
        <authorList>
            <person name="Zimmermann J."/>
            <person name="Obeng N."/>
            <person name="Yang W."/>
            <person name="Obeng O."/>
            <person name="Kissoyan K."/>
            <person name="Pees B."/>
            <person name="Dirksen P."/>
            <person name="Hoppner M."/>
            <person name="Franke A."/>
            <person name="Rosenstiel P."/>
            <person name="Leippe M."/>
            <person name="Dierking K."/>
            <person name="Kaleta C."/>
            <person name="Schulenburg H."/>
        </authorList>
    </citation>
    <scope>NUCLEOTIDE SEQUENCE [LARGE SCALE GENOMIC DNA]</scope>
    <source>
        <strain evidence="3 4">MYb73</strain>
    </source>
</reference>